<dbReference type="Proteomes" id="UP000241426">
    <property type="component" value="Unassembled WGS sequence"/>
</dbReference>
<dbReference type="PANTHER" id="PTHR33121">
    <property type="entry name" value="CYCLIC DI-GMP PHOSPHODIESTERASE PDEF"/>
    <property type="match status" value="1"/>
</dbReference>
<accession>A0A0B7J6F0</accession>
<proteinExistence type="predicted"/>
<protein>
    <submittedName>
        <fullName evidence="1">EAL domain-containing protein</fullName>
    </submittedName>
</protein>
<sequence length="524" mass="59107">MTIRRPSISLYSIALVILLIAIGLVTLALTSQTVGRQLFKYNLESFEHQRSENYLQSIQSTSILLDNLQYHLSYTCDKEDISELERVSYYSSHIRSISLETNSGKVCGDHTNLNQLYGSPTNKIPLNNEVVVVANTDNSESIIQYRKKVVGGTITVDIAKQPTNALLAEACDECWLQVIEGNGVSLYTGNTENASKTIFSRPFTQNHALNNMVKPILSMPFHNKAWIKYYVTPSVVADYRAHIKPFLLLILSGLIFIILVMLYRRYHSTSIIKFLMLNAIKQNHLVPYYQPIIDAEKNITCGYEVLIRWETKKGKVILPDEFIPQCEANGVITPLTFQLINTVARDIRKLEMQHGKVLPYYFSINISASVLQDPELIDITRSALAHYHIAPHNIAFELTERSPIDNIEQAEHNCAKLNAMGIQIKLDDVGNGYCDFLALQKLQATTIKIDKVFIDDINSLAANTIVKSLIAFAEKAEVEVIAEGVETEQQAKILTELGIRYHQGFLYSKPMPFDSLANDKNFNV</sequence>
<name>A0A0B7J6F0_9GAMM</name>
<dbReference type="InterPro" id="IPR050706">
    <property type="entry name" value="Cyclic-di-GMP_PDE-like"/>
</dbReference>
<organism evidence="1 2">
    <name type="scientific">Photobacterium kishitanii</name>
    <dbReference type="NCBI Taxonomy" id="318456"/>
    <lineage>
        <taxon>Bacteria</taxon>
        <taxon>Pseudomonadati</taxon>
        <taxon>Pseudomonadota</taxon>
        <taxon>Gammaproteobacteria</taxon>
        <taxon>Vibrionales</taxon>
        <taxon>Vibrionaceae</taxon>
        <taxon>Photobacterium</taxon>
    </lineage>
</organism>
<dbReference type="CDD" id="cd01948">
    <property type="entry name" value="EAL"/>
    <property type="match status" value="1"/>
</dbReference>
<dbReference type="InterPro" id="IPR035919">
    <property type="entry name" value="EAL_sf"/>
</dbReference>
<dbReference type="EMBL" id="PYNF01000010">
    <property type="protein sequence ID" value="PSU98247.1"/>
    <property type="molecule type" value="Genomic_DNA"/>
</dbReference>
<dbReference type="PROSITE" id="PS50883">
    <property type="entry name" value="EAL"/>
    <property type="match status" value="1"/>
</dbReference>
<gene>
    <name evidence="1" type="ORF">C9J27_13375</name>
</gene>
<dbReference type="Pfam" id="PF00563">
    <property type="entry name" value="EAL"/>
    <property type="match status" value="1"/>
</dbReference>
<evidence type="ECO:0000313" key="2">
    <source>
        <dbReference type="Proteomes" id="UP000241426"/>
    </source>
</evidence>
<dbReference type="InterPro" id="IPR001633">
    <property type="entry name" value="EAL_dom"/>
</dbReference>
<dbReference type="Pfam" id="PF20982">
    <property type="entry name" value="CSS_CxxC"/>
    <property type="match status" value="1"/>
</dbReference>
<dbReference type="InterPro" id="IPR048614">
    <property type="entry name" value="CSS_CxxC"/>
</dbReference>
<dbReference type="GeneID" id="29945178"/>
<reference evidence="1 2" key="1">
    <citation type="submission" date="2018-01" db="EMBL/GenBank/DDBJ databases">
        <title>Whole genome sequencing of Histamine producing bacteria.</title>
        <authorList>
            <person name="Butler K."/>
        </authorList>
    </citation>
    <scope>NUCLEOTIDE SEQUENCE [LARGE SCALE GENOMIC DNA]</scope>
    <source>
        <strain evidence="1 2">FS-7.2</strain>
    </source>
</reference>
<dbReference type="eggNOG" id="COG2200">
    <property type="taxonomic scope" value="Bacteria"/>
</dbReference>
<dbReference type="Gene3D" id="3.20.20.450">
    <property type="entry name" value="EAL domain"/>
    <property type="match status" value="1"/>
</dbReference>
<dbReference type="GO" id="GO:0071111">
    <property type="term" value="F:cyclic-guanylate-specific phosphodiesterase activity"/>
    <property type="evidence" value="ECO:0007669"/>
    <property type="project" value="InterPro"/>
</dbReference>
<evidence type="ECO:0000313" key="1">
    <source>
        <dbReference type="EMBL" id="PSU98247.1"/>
    </source>
</evidence>
<accession>A0A2T3KH33</accession>
<dbReference type="RefSeq" id="WP_036793873.1">
    <property type="nucleotide sequence ID" value="NZ_LN794352.1"/>
</dbReference>
<dbReference type="AlphaFoldDB" id="A0A0B7J6F0"/>
<comment type="caution">
    <text evidence="1">The sequence shown here is derived from an EMBL/GenBank/DDBJ whole genome shotgun (WGS) entry which is preliminary data.</text>
</comment>
<dbReference type="PANTHER" id="PTHR33121:SF56">
    <property type="entry name" value="SIGNALLING PROTEIN WITH EAL AND C2 DOMAINS"/>
    <property type="match status" value="1"/>
</dbReference>
<dbReference type="SMART" id="SM00052">
    <property type="entry name" value="EAL"/>
    <property type="match status" value="1"/>
</dbReference>
<dbReference type="SUPFAM" id="SSF141868">
    <property type="entry name" value="EAL domain-like"/>
    <property type="match status" value="1"/>
</dbReference>